<keyword evidence="13" id="KW-1185">Reference proteome</keyword>
<evidence type="ECO:0000256" key="8">
    <source>
        <dbReference type="ARBA" id="ARBA00022777"/>
    </source>
</evidence>
<evidence type="ECO:0000256" key="4">
    <source>
        <dbReference type="ARBA" id="ARBA00022475"/>
    </source>
</evidence>
<evidence type="ECO:0000256" key="7">
    <source>
        <dbReference type="ARBA" id="ARBA00022741"/>
    </source>
</evidence>
<keyword evidence="9" id="KW-0067">ATP-binding</keyword>
<dbReference type="InterPro" id="IPR004358">
    <property type="entry name" value="Sig_transdc_His_kin-like_C"/>
</dbReference>
<dbReference type="Pfam" id="PF02518">
    <property type="entry name" value="HATPase_c"/>
    <property type="match status" value="1"/>
</dbReference>
<evidence type="ECO:0000256" key="6">
    <source>
        <dbReference type="ARBA" id="ARBA00022679"/>
    </source>
</evidence>
<organism evidence="12 13">
    <name type="scientific">Sulfitobacter guttiformis</name>
    <dbReference type="NCBI Taxonomy" id="74349"/>
    <lineage>
        <taxon>Bacteria</taxon>
        <taxon>Pseudomonadati</taxon>
        <taxon>Pseudomonadota</taxon>
        <taxon>Alphaproteobacteria</taxon>
        <taxon>Rhodobacterales</taxon>
        <taxon>Roseobacteraceae</taxon>
        <taxon>Sulfitobacter</taxon>
    </lineage>
</organism>
<dbReference type="EC" id="2.7.13.3" evidence="3"/>
<comment type="caution">
    <text evidence="12">The sequence shown here is derived from an EMBL/GenBank/DDBJ whole genome shotgun (WGS) entry which is preliminary data.</text>
</comment>
<evidence type="ECO:0000259" key="11">
    <source>
        <dbReference type="PROSITE" id="PS50109"/>
    </source>
</evidence>
<dbReference type="CDD" id="cd00082">
    <property type="entry name" value="HisKA"/>
    <property type="match status" value="1"/>
</dbReference>
<keyword evidence="8 12" id="KW-0418">Kinase</keyword>
<dbReference type="InterPro" id="IPR005467">
    <property type="entry name" value="His_kinase_dom"/>
</dbReference>
<dbReference type="RefSeq" id="WP_025061093.1">
    <property type="nucleotide sequence ID" value="NZ_RAQK01000001.1"/>
</dbReference>
<dbReference type="SUPFAM" id="SSF55874">
    <property type="entry name" value="ATPase domain of HSP90 chaperone/DNA topoisomerase II/histidine kinase"/>
    <property type="match status" value="1"/>
</dbReference>
<dbReference type="STRING" id="1443111.Z949_392"/>
<dbReference type="GO" id="GO:0005524">
    <property type="term" value="F:ATP binding"/>
    <property type="evidence" value="ECO:0007669"/>
    <property type="project" value="UniProtKB-KW"/>
</dbReference>
<keyword evidence="10" id="KW-1133">Transmembrane helix</keyword>
<dbReference type="InterPro" id="IPR050980">
    <property type="entry name" value="2C_sensor_his_kinase"/>
</dbReference>
<accession>A0A420DU43</accession>
<keyword evidence="4" id="KW-1003">Cell membrane</keyword>
<keyword evidence="10" id="KW-0472">Membrane</keyword>
<dbReference type="PRINTS" id="PR00344">
    <property type="entry name" value="BCTRLSENSOR"/>
</dbReference>
<gene>
    <name evidence="12" type="ORF">C8N30_2322</name>
</gene>
<dbReference type="SMART" id="SM00388">
    <property type="entry name" value="HisKA"/>
    <property type="match status" value="1"/>
</dbReference>
<dbReference type="AlphaFoldDB" id="A0A420DU43"/>
<keyword evidence="5" id="KW-0597">Phosphoprotein</keyword>
<dbReference type="GO" id="GO:0005886">
    <property type="term" value="C:plasma membrane"/>
    <property type="evidence" value="ECO:0007669"/>
    <property type="project" value="UniProtKB-SubCell"/>
</dbReference>
<evidence type="ECO:0000313" key="13">
    <source>
        <dbReference type="Proteomes" id="UP000284407"/>
    </source>
</evidence>
<evidence type="ECO:0000256" key="9">
    <source>
        <dbReference type="ARBA" id="ARBA00022840"/>
    </source>
</evidence>
<evidence type="ECO:0000256" key="10">
    <source>
        <dbReference type="SAM" id="Phobius"/>
    </source>
</evidence>
<dbReference type="Gene3D" id="1.10.287.130">
    <property type="match status" value="1"/>
</dbReference>
<dbReference type="EMBL" id="RAQK01000001">
    <property type="protein sequence ID" value="RKE97703.1"/>
    <property type="molecule type" value="Genomic_DNA"/>
</dbReference>
<dbReference type="InterPro" id="IPR003594">
    <property type="entry name" value="HATPase_dom"/>
</dbReference>
<reference evidence="12 13" key="1">
    <citation type="submission" date="2018-09" db="EMBL/GenBank/DDBJ databases">
        <title>Genomic Encyclopedia of Archaeal and Bacterial Type Strains, Phase II (KMG-II): from individual species to whole genera.</title>
        <authorList>
            <person name="Goeker M."/>
        </authorList>
    </citation>
    <scope>NUCLEOTIDE SEQUENCE [LARGE SCALE GENOMIC DNA]</scope>
    <source>
        <strain evidence="12 13">DSM 11458</strain>
    </source>
</reference>
<sequence length="491" mass="52499">MINSLTSLRGVTIVSTICALLVGGSTVWLWMASNADWRDHREQAYVAGIALYHALQNGSEAPAGLVISTLSQADQSFATTGNYQQISDAPSAARITNVPIFVDGNTTRSGVRSGTGAGALLSLAILSPDLVYSLADINRRDGQSAAETTGEVLRLLASFCSDPVVIARVSDAPWQRIDGASIWGCDAAPTDRRLPAALFAIISTGILLTLGLNLSSDFTRFANQLRNRRRVGGPARYDIRGPQELRDIVDAVNVHLEAERAQLEGRAAVLSGVSHDLGTPATRLRLRAALIDDADLRKKLEADIDSMTGMIESVLTYTRSEMNVEAPRKLSLNALVEAVVANYQDMGRAVTFREAKDVIIRGGTSVFTSRQGRTVMMGDRQITITGRPIALERAIGNLVDNALKYGRRATVALEADAECVAIIVEDEGSGNSAKDIEALMEPYTRGNNTATIEGYGLGLTIVATIAKLHGGSLAFEDTTTGVCARLIIQRS</sequence>
<dbReference type="SUPFAM" id="SSF47384">
    <property type="entry name" value="Homodimeric domain of signal transducing histidine kinase"/>
    <property type="match status" value="1"/>
</dbReference>
<keyword evidence="7" id="KW-0547">Nucleotide-binding</keyword>
<protein>
    <recommendedName>
        <fullName evidence="3">histidine kinase</fullName>
        <ecNumber evidence="3">2.7.13.3</ecNumber>
    </recommendedName>
</protein>
<dbReference type="PROSITE" id="PS50109">
    <property type="entry name" value="HIS_KIN"/>
    <property type="match status" value="1"/>
</dbReference>
<dbReference type="PANTHER" id="PTHR44936:SF10">
    <property type="entry name" value="SENSOR PROTEIN RSTB"/>
    <property type="match status" value="1"/>
</dbReference>
<dbReference type="Proteomes" id="UP000284407">
    <property type="component" value="Unassembled WGS sequence"/>
</dbReference>
<dbReference type="PANTHER" id="PTHR44936">
    <property type="entry name" value="SENSOR PROTEIN CREC"/>
    <property type="match status" value="1"/>
</dbReference>
<dbReference type="InterPro" id="IPR003661">
    <property type="entry name" value="HisK_dim/P_dom"/>
</dbReference>
<evidence type="ECO:0000256" key="2">
    <source>
        <dbReference type="ARBA" id="ARBA00004651"/>
    </source>
</evidence>
<comment type="subcellular location">
    <subcellularLocation>
        <location evidence="2">Cell membrane</location>
        <topology evidence="2">Multi-pass membrane protein</topology>
    </subcellularLocation>
</comment>
<name>A0A420DU43_9RHOB</name>
<dbReference type="SMART" id="SM00387">
    <property type="entry name" value="HATPase_c"/>
    <property type="match status" value="1"/>
</dbReference>
<evidence type="ECO:0000313" key="12">
    <source>
        <dbReference type="EMBL" id="RKE97703.1"/>
    </source>
</evidence>
<feature type="domain" description="Histidine kinase" evidence="11">
    <location>
        <begin position="272"/>
        <end position="491"/>
    </location>
</feature>
<evidence type="ECO:0000256" key="5">
    <source>
        <dbReference type="ARBA" id="ARBA00022553"/>
    </source>
</evidence>
<dbReference type="GO" id="GO:0000155">
    <property type="term" value="F:phosphorelay sensor kinase activity"/>
    <property type="evidence" value="ECO:0007669"/>
    <property type="project" value="InterPro"/>
</dbReference>
<evidence type="ECO:0000256" key="3">
    <source>
        <dbReference type="ARBA" id="ARBA00012438"/>
    </source>
</evidence>
<dbReference type="CDD" id="cd00075">
    <property type="entry name" value="HATPase"/>
    <property type="match status" value="1"/>
</dbReference>
<keyword evidence="10" id="KW-0812">Transmembrane</keyword>
<keyword evidence="6" id="KW-0808">Transferase</keyword>
<feature type="transmembrane region" description="Helical" evidence="10">
    <location>
        <begin position="196"/>
        <end position="214"/>
    </location>
</feature>
<evidence type="ECO:0000256" key="1">
    <source>
        <dbReference type="ARBA" id="ARBA00000085"/>
    </source>
</evidence>
<dbReference type="InterPro" id="IPR036097">
    <property type="entry name" value="HisK_dim/P_sf"/>
</dbReference>
<comment type="catalytic activity">
    <reaction evidence="1">
        <text>ATP + protein L-histidine = ADP + protein N-phospho-L-histidine.</text>
        <dbReference type="EC" id="2.7.13.3"/>
    </reaction>
</comment>
<proteinExistence type="predicted"/>
<dbReference type="InterPro" id="IPR036890">
    <property type="entry name" value="HATPase_C_sf"/>
</dbReference>
<feature type="transmembrane region" description="Helical" evidence="10">
    <location>
        <begin position="12"/>
        <end position="31"/>
    </location>
</feature>
<dbReference type="Gene3D" id="3.30.565.10">
    <property type="entry name" value="Histidine kinase-like ATPase, C-terminal domain"/>
    <property type="match status" value="1"/>
</dbReference>